<name>A0A2D1U7M2_9SPHI</name>
<evidence type="ECO:0008006" key="3">
    <source>
        <dbReference type="Google" id="ProtNLM"/>
    </source>
</evidence>
<dbReference type="Gene3D" id="2.60.40.1120">
    <property type="entry name" value="Carboxypeptidase-like, regulatory domain"/>
    <property type="match status" value="1"/>
</dbReference>
<dbReference type="SUPFAM" id="SSF49464">
    <property type="entry name" value="Carboxypeptidase regulatory domain-like"/>
    <property type="match status" value="1"/>
</dbReference>
<keyword evidence="2" id="KW-1185">Reference proteome</keyword>
<gene>
    <name evidence="1" type="ORF">CPT03_14510</name>
</gene>
<evidence type="ECO:0000313" key="1">
    <source>
        <dbReference type="EMBL" id="ATP57599.1"/>
    </source>
</evidence>
<dbReference type="Proteomes" id="UP000223749">
    <property type="component" value="Chromosome"/>
</dbReference>
<reference evidence="1 2" key="1">
    <citation type="submission" date="2017-10" db="EMBL/GenBank/DDBJ databases">
        <title>Whole genome of Pedobacter ginsengisoli T01R-27 isolated from tomato rhizosphere.</title>
        <authorList>
            <person name="Weon H.-Y."/>
            <person name="Lee S.A."/>
            <person name="Sang M.K."/>
            <person name="Song J."/>
        </authorList>
    </citation>
    <scope>NUCLEOTIDE SEQUENCE [LARGE SCALE GENOMIC DNA]</scope>
    <source>
        <strain evidence="1 2">T01R-27</strain>
    </source>
</reference>
<dbReference type="InterPro" id="IPR008969">
    <property type="entry name" value="CarboxyPept-like_regulatory"/>
</dbReference>
<sequence length="391" mass="44213">MLLLNFYLRIFLITLFTSFNCSMVFSQQSTMEITGKVIDAQSNQPLSGATVYLDHTTKATISSDSGSFVLKNIPSGNYKLIVSYIGYNSAFADLSENNIPNLIVELTPGVKLLDEVAITANPNWQEYFLLFKMFFLGKGGQYCTIKNPKTLSFDHNDTSYVLTAQAGKPLIIENQALGYRIYYELNSFVHYAGRTSYSGYTRFEEMTAANSKEQKKWKSNREKAYLGSSVHFMRSLVNKTSKEEGFVMKKLVKANLRKSEENEFKSTDTIVTMQWNGRNYFAKDTTVLSGAGSLISRSKVGYDLLYPEELPYDSVVTANLNGNYKLSFNNSLFVIYKKKKNVTSILTMLTPETFVDTHGNLANPQAVLHEGYWATLRIADQLPFDYLPDKD</sequence>
<dbReference type="KEGG" id="pgs:CPT03_14510"/>
<proteinExistence type="predicted"/>
<organism evidence="1 2">
    <name type="scientific">Pedobacter ginsengisoli</name>
    <dbReference type="NCBI Taxonomy" id="363852"/>
    <lineage>
        <taxon>Bacteria</taxon>
        <taxon>Pseudomonadati</taxon>
        <taxon>Bacteroidota</taxon>
        <taxon>Sphingobacteriia</taxon>
        <taxon>Sphingobacteriales</taxon>
        <taxon>Sphingobacteriaceae</taxon>
        <taxon>Pedobacter</taxon>
    </lineage>
</organism>
<dbReference type="Pfam" id="PF13715">
    <property type="entry name" value="CarbopepD_reg_2"/>
    <property type="match status" value="1"/>
</dbReference>
<evidence type="ECO:0000313" key="2">
    <source>
        <dbReference type="Proteomes" id="UP000223749"/>
    </source>
</evidence>
<protein>
    <recommendedName>
        <fullName evidence="3">TonB-dependent receptor</fullName>
    </recommendedName>
</protein>
<dbReference type="AlphaFoldDB" id="A0A2D1U7M2"/>
<dbReference type="EMBL" id="CP024091">
    <property type="protein sequence ID" value="ATP57599.1"/>
    <property type="molecule type" value="Genomic_DNA"/>
</dbReference>
<accession>A0A2D1U7M2</accession>